<dbReference type="EMBL" id="KB097143">
    <property type="protein sequence ID" value="ESN99457.1"/>
    <property type="molecule type" value="Genomic_DNA"/>
</dbReference>
<reference evidence="3" key="1">
    <citation type="submission" date="2012-12" db="EMBL/GenBank/DDBJ databases">
        <authorList>
            <person name="Hellsten U."/>
            <person name="Grimwood J."/>
            <person name="Chapman J.A."/>
            <person name="Shapiro H."/>
            <person name="Aerts A."/>
            <person name="Otillar R.P."/>
            <person name="Terry A.Y."/>
            <person name="Boore J.L."/>
            <person name="Simakov O."/>
            <person name="Marletaz F."/>
            <person name="Cho S.-J."/>
            <person name="Edsinger-Gonzales E."/>
            <person name="Havlak P."/>
            <person name="Kuo D.-H."/>
            <person name="Larsson T."/>
            <person name="Lv J."/>
            <person name="Arendt D."/>
            <person name="Savage R."/>
            <person name="Osoegawa K."/>
            <person name="de Jong P."/>
            <person name="Lindberg D.R."/>
            <person name="Seaver E.C."/>
            <person name="Weisblat D.A."/>
            <person name="Putnam N.H."/>
            <person name="Grigoriev I.V."/>
            <person name="Rokhsar D.S."/>
        </authorList>
    </citation>
    <scope>NUCLEOTIDE SEQUENCE</scope>
</reference>
<dbReference type="KEGG" id="hro:HELRODRAFT_163006"/>
<name>T1ETJ8_HELRO</name>
<dbReference type="EMBL" id="AMQM01001262">
    <property type="status" value="NOT_ANNOTATED_CDS"/>
    <property type="molecule type" value="Genomic_DNA"/>
</dbReference>
<organism evidence="2 3">
    <name type="scientific">Helobdella robusta</name>
    <name type="common">Californian leech</name>
    <dbReference type="NCBI Taxonomy" id="6412"/>
    <lineage>
        <taxon>Eukaryota</taxon>
        <taxon>Metazoa</taxon>
        <taxon>Spiralia</taxon>
        <taxon>Lophotrochozoa</taxon>
        <taxon>Annelida</taxon>
        <taxon>Clitellata</taxon>
        <taxon>Hirudinea</taxon>
        <taxon>Rhynchobdellida</taxon>
        <taxon>Glossiphoniidae</taxon>
        <taxon>Helobdella</taxon>
    </lineage>
</organism>
<reference evidence="1 3" key="2">
    <citation type="journal article" date="2013" name="Nature">
        <title>Insights into bilaterian evolution from three spiralian genomes.</title>
        <authorList>
            <person name="Simakov O."/>
            <person name="Marletaz F."/>
            <person name="Cho S.J."/>
            <person name="Edsinger-Gonzales E."/>
            <person name="Havlak P."/>
            <person name="Hellsten U."/>
            <person name="Kuo D.H."/>
            <person name="Larsson T."/>
            <person name="Lv J."/>
            <person name="Arendt D."/>
            <person name="Savage R."/>
            <person name="Osoegawa K."/>
            <person name="de Jong P."/>
            <person name="Grimwood J."/>
            <person name="Chapman J.A."/>
            <person name="Shapiro H."/>
            <person name="Aerts A."/>
            <person name="Otillar R.P."/>
            <person name="Terry A.Y."/>
            <person name="Boore J.L."/>
            <person name="Grigoriev I.V."/>
            <person name="Lindberg D.R."/>
            <person name="Seaver E.C."/>
            <person name="Weisblat D.A."/>
            <person name="Putnam N.H."/>
            <person name="Rokhsar D.S."/>
        </authorList>
    </citation>
    <scope>NUCLEOTIDE SEQUENCE</scope>
</reference>
<dbReference type="AlphaFoldDB" id="T1ETJ8"/>
<evidence type="ECO:0000313" key="3">
    <source>
        <dbReference type="Proteomes" id="UP000015101"/>
    </source>
</evidence>
<proteinExistence type="predicted"/>
<sequence length="193" mass="21445">MQSVKENNISNAEAVTATVGTTTAVTATTTTTNSATTAISTPITTVSDQKRHLPDWMVGAASRQKSSHKLNDISKENVEISSKSKGENILGRVPETRLKSKYEIFKDALIESAREVIPVKEQRKGQKWITDDIISLMDEQRKIKEAKEKWLNDKCEIIEKIKNSNTCAMYKNIKEITGKRACTVSRCIKAISG</sequence>
<dbReference type="GeneID" id="20199898"/>
<dbReference type="HOGENOM" id="CLU_1410236_0_0_1"/>
<evidence type="ECO:0000313" key="2">
    <source>
        <dbReference type="EnsemblMetazoa" id="HelroP163006"/>
    </source>
</evidence>
<protein>
    <submittedName>
        <fullName evidence="1 2">Uncharacterized protein</fullName>
    </submittedName>
</protein>
<dbReference type="Proteomes" id="UP000015101">
    <property type="component" value="Unassembled WGS sequence"/>
</dbReference>
<dbReference type="OrthoDB" id="6782876at2759"/>
<evidence type="ECO:0000313" key="1">
    <source>
        <dbReference type="EMBL" id="ESN99457.1"/>
    </source>
</evidence>
<accession>T1ETJ8</accession>
<gene>
    <name evidence="2" type="primary">20199898</name>
    <name evidence="1" type="ORF">HELRODRAFT_163006</name>
</gene>
<dbReference type="InParanoid" id="T1ETJ8"/>
<dbReference type="CTD" id="20199898"/>
<keyword evidence="3" id="KW-1185">Reference proteome</keyword>
<reference evidence="2" key="3">
    <citation type="submission" date="2015-06" db="UniProtKB">
        <authorList>
            <consortium name="EnsemblMetazoa"/>
        </authorList>
    </citation>
    <scope>IDENTIFICATION</scope>
</reference>
<dbReference type="EnsemblMetazoa" id="HelroT163006">
    <property type="protein sequence ID" value="HelroP163006"/>
    <property type="gene ID" value="HelroG163006"/>
</dbReference>
<dbReference type="RefSeq" id="XP_009023295.1">
    <property type="nucleotide sequence ID" value="XM_009025047.1"/>
</dbReference>